<comment type="caution">
    <text evidence="2">The sequence shown here is derived from an EMBL/GenBank/DDBJ whole genome shotgun (WGS) entry which is preliminary data.</text>
</comment>
<evidence type="ECO:0000313" key="2">
    <source>
        <dbReference type="EMBL" id="MDT0650583.1"/>
    </source>
</evidence>
<sequence>MNKAKIYQKKATEIIKESIKSVVYIDEKAWNPFEGIKYDKNIEEHIISKKLYKNLKDQGINLNIHKFKKGEQDLPLSDNKKQYLFRDIDLVLLDWDLNEEDTLNEFSLKLLDDIIRQPHIHFCSIYSSSPYFDEIIQKVVAYFSGYSDEDFDKIREQLEHNDDIIEILNEIDITSQPSGRTVGEVMRLDRNIFDQITTITNLNNQESLIPMAISVNGNLSKPEVALDYSTEIISKTGSEYALIINNTVISVLKKSHNKPKALINNFSKLISSDKNKSFFKLLGLDMQNQFSKYGAFIDPDILNISFNTFMHHRKMMNKTGTKPSFDDFMKNLFIENSKLRLSNIHLEILENEFLDKFRVIKKDLDNNELALMNSFYNGAKIQNPEKRAVNFGDIFFNESDNNFYLCLTPLCDCIIRDGESNTDFKYYFVKGSKLNIKEGIEKGDGGFISYIDQNTCISWAAGEYVKPFQFYIPKPTIYKGYVNMFDWYKKQSYCEPFKYLFSLKQNYAQRIANQAFSHPVRVGVDFVKK</sequence>
<protein>
    <submittedName>
        <fullName evidence="2">Response regulator receiver domain</fullName>
    </submittedName>
</protein>
<dbReference type="EMBL" id="JAVRHP010000049">
    <property type="protein sequence ID" value="MDT0650583.1"/>
    <property type="molecule type" value="Genomic_DNA"/>
</dbReference>
<dbReference type="InterPro" id="IPR043834">
    <property type="entry name" value="REC"/>
</dbReference>
<dbReference type="Pfam" id="PF19192">
    <property type="entry name" value="Response_reg_2"/>
    <property type="match status" value="1"/>
</dbReference>
<name>A0ABU3CW43_9FLAO</name>
<proteinExistence type="predicted"/>
<feature type="domain" description="Response receiver" evidence="1">
    <location>
        <begin position="18"/>
        <end position="159"/>
    </location>
</feature>
<gene>
    <name evidence="2" type="ORF">RM529_10525</name>
</gene>
<evidence type="ECO:0000313" key="3">
    <source>
        <dbReference type="Proteomes" id="UP001248819"/>
    </source>
</evidence>
<evidence type="ECO:0000259" key="1">
    <source>
        <dbReference type="Pfam" id="PF19192"/>
    </source>
</evidence>
<dbReference type="Proteomes" id="UP001248819">
    <property type="component" value="Unassembled WGS sequence"/>
</dbReference>
<accession>A0ABU3CW43</accession>
<keyword evidence="3" id="KW-1185">Reference proteome</keyword>
<organism evidence="2 3">
    <name type="scientific">Autumnicola edwardsiae</name>
    <dbReference type="NCBI Taxonomy" id="3075594"/>
    <lineage>
        <taxon>Bacteria</taxon>
        <taxon>Pseudomonadati</taxon>
        <taxon>Bacteroidota</taxon>
        <taxon>Flavobacteriia</taxon>
        <taxon>Flavobacteriales</taxon>
        <taxon>Flavobacteriaceae</taxon>
        <taxon>Autumnicola</taxon>
    </lineage>
</organism>
<reference evidence="2 3" key="1">
    <citation type="submission" date="2023-09" db="EMBL/GenBank/DDBJ databases">
        <authorList>
            <person name="Rey-Velasco X."/>
        </authorList>
    </citation>
    <scope>NUCLEOTIDE SEQUENCE [LARGE SCALE GENOMIC DNA]</scope>
    <source>
        <strain evidence="2 3">F297</strain>
    </source>
</reference>
<dbReference type="RefSeq" id="WP_311484752.1">
    <property type="nucleotide sequence ID" value="NZ_JAVRHP010000049.1"/>
</dbReference>